<dbReference type="AlphaFoldDB" id="E3J264"/>
<proteinExistence type="predicted"/>
<dbReference type="Proteomes" id="UP000002484">
    <property type="component" value="Chromosome"/>
</dbReference>
<dbReference type="InParanoid" id="E3J264"/>
<dbReference type="EMBL" id="CP002299">
    <property type="protein sequence ID" value="ADP78102.1"/>
    <property type="molecule type" value="Genomic_DNA"/>
</dbReference>
<evidence type="ECO:0000313" key="3">
    <source>
        <dbReference type="Proteomes" id="UP000002484"/>
    </source>
</evidence>
<name>E3J264_PSEI1</name>
<sequence length="289" mass="31512">MAIELKISRDRLDEQLQISIAKGYDIGKLPQGSAAERQLLLQSFRSWDEFNGRLLEQAFVPVSWRERSPRSQYADLGDITFLSVNVLGPDQAPTLIDLISEKVRKLESLRASLDLFDEGVGVVAASAVGGPSVSAPAAVVPRAIFLVHGRDNAARLQVQRVLEKATPLEVIVLADQPNSGQTIIEKLEGHFENSAFAVILMTADDEGRLKGSADLQSRARQNVILELGYAAAKLGRRNVAILFEDGVEMPSDFHGVGRTLFDSGNGWILEILAEMKVAGIEADLNKLMP</sequence>
<feature type="domain" description="CD-NTase-associated protein 12/Pycsar effector protein TIR" evidence="1">
    <location>
        <begin position="144"/>
        <end position="262"/>
    </location>
</feature>
<evidence type="ECO:0000313" key="2">
    <source>
        <dbReference type="EMBL" id="ADP78102.1"/>
    </source>
</evidence>
<dbReference type="OrthoDB" id="4339143at2"/>
<keyword evidence="3" id="KW-1185">Reference proteome</keyword>
<protein>
    <submittedName>
        <fullName evidence="2">Nucleotide-binding protein</fullName>
    </submittedName>
</protein>
<dbReference type="eggNOG" id="COG4271">
    <property type="taxonomic scope" value="Bacteria"/>
</dbReference>
<evidence type="ECO:0000259" key="1">
    <source>
        <dbReference type="Pfam" id="PF10137"/>
    </source>
</evidence>
<organism evidence="2 3">
    <name type="scientific">Pseudofrankia inefficax (strain DSM 45817 / CECT 9037 / DDB 130130 / EuI1c)</name>
    <name type="common">Frankia inefficax</name>
    <dbReference type="NCBI Taxonomy" id="298654"/>
    <lineage>
        <taxon>Bacteria</taxon>
        <taxon>Bacillati</taxon>
        <taxon>Actinomycetota</taxon>
        <taxon>Actinomycetes</taxon>
        <taxon>Frankiales</taxon>
        <taxon>Frankiaceae</taxon>
        <taxon>Pseudofrankia</taxon>
    </lineage>
</organism>
<dbReference type="RefSeq" id="WP_013421225.1">
    <property type="nucleotide sequence ID" value="NC_014666.1"/>
</dbReference>
<reference evidence="2 3" key="1">
    <citation type="submission" date="2010-10" db="EMBL/GenBank/DDBJ databases">
        <title>Complete sequence of Frankia sp. EuI1c.</title>
        <authorList>
            <consortium name="US DOE Joint Genome Institute"/>
            <person name="Lucas S."/>
            <person name="Copeland A."/>
            <person name="Lapidus A."/>
            <person name="Cheng J.-F."/>
            <person name="Bruce D."/>
            <person name="Goodwin L."/>
            <person name="Pitluck S."/>
            <person name="Chertkov O."/>
            <person name="Detter J.C."/>
            <person name="Han C."/>
            <person name="Tapia R."/>
            <person name="Land M."/>
            <person name="Hauser L."/>
            <person name="Jeffries C."/>
            <person name="Kyrpides N."/>
            <person name="Ivanova N."/>
            <person name="Mikhailova N."/>
            <person name="Beauchemin N."/>
            <person name="Sen A."/>
            <person name="Sur S.A."/>
            <person name="Gtari M."/>
            <person name="Wall L."/>
            <person name="Tisa L."/>
            <person name="Woyke T."/>
        </authorList>
    </citation>
    <scope>NUCLEOTIDE SEQUENCE [LARGE SCALE GENOMIC DNA]</scope>
    <source>
        <strain evidence="3">DSM 45817 / CECT 9037 / EuI1c</strain>
    </source>
</reference>
<dbReference type="Pfam" id="PF10137">
    <property type="entry name" value="CAP12-PCTIR_TIR"/>
    <property type="match status" value="1"/>
</dbReference>
<dbReference type="HOGENOM" id="CLU_062182_0_0_11"/>
<gene>
    <name evidence="2" type="ordered locus">FraEuI1c_0014</name>
</gene>
<dbReference type="InterPro" id="IPR019302">
    <property type="entry name" value="CAP12/PCTIR_TIR_dom"/>
</dbReference>
<dbReference type="KEGG" id="fri:FraEuI1c_0014"/>
<accession>E3J264</accession>
<dbReference type="GO" id="GO:0050135">
    <property type="term" value="F:NADP+ nucleosidase activity"/>
    <property type="evidence" value="ECO:0007669"/>
    <property type="project" value="InterPro"/>
</dbReference>